<dbReference type="Gene3D" id="1.10.3260.10">
    <property type="entry name" value="DNA ligase, ATP-dependent, N-terminal domain"/>
    <property type="match status" value="1"/>
</dbReference>
<dbReference type="InterPro" id="IPR012310">
    <property type="entry name" value="DNA_ligase_ATP-dep_cent"/>
</dbReference>
<keyword evidence="12" id="KW-0131">Cell cycle</keyword>
<evidence type="ECO:0000256" key="4">
    <source>
        <dbReference type="ARBA" id="ARBA00022705"/>
    </source>
</evidence>
<dbReference type="NCBIfam" id="TIGR04120">
    <property type="entry name" value="DNA_lig_bact"/>
    <property type="match status" value="1"/>
</dbReference>
<dbReference type="GO" id="GO:0006260">
    <property type="term" value="P:DNA replication"/>
    <property type="evidence" value="ECO:0007669"/>
    <property type="project" value="UniProtKB-KW"/>
</dbReference>
<dbReference type="InterPro" id="IPR050191">
    <property type="entry name" value="ATP-dep_DNA_ligase"/>
</dbReference>
<dbReference type="PROSITE" id="PS00697">
    <property type="entry name" value="DNA_LIGASE_A1"/>
    <property type="match status" value="1"/>
</dbReference>
<evidence type="ECO:0000256" key="2">
    <source>
        <dbReference type="ARBA" id="ARBA00022598"/>
    </source>
</evidence>
<protein>
    <recommendedName>
        <fullName evidence="1">DNA ligase (ATP)</fullName>
        <ecNumber evidence="1">6.5.1.1</ecNumber>
    </recommendedName>
</protein>
<evidence type="ECO:0000256" key="10">
    <source>
        <dbReference type="ARBA" id="ARBA00023172"/>
    </source>
</evidence>
<dbReference type="GO" id="GO:0003677">
    <property type="term" value="F:DNA binding"/>
    <property type="evidence" value="ECO:0007669"/>
    <property type="project" value="InterPro"/>
</dbReference>
<dbReference type="GO" id="GO:0006281">
    <property type="term" value="P:DNA repair"/>
    <property type="evidence" value="ECO:0007669"/>
    <property type="project" value="UniProtKB-KW"/>
</dbReference>
<keyword evidence="7" id="KW-0227">DNA damage</keyword>
<dbReference type="Proteomes" id="UP000322214">
    <property type="component" value="Chromosome"/>
</dbReference>
<proteinExistence type="predicted"/>
<dbReference type="AlphaFoldDB" id="A0A5B9P9Q6"/>
<dbReference type="SUPFAM" id="SSF56091">
    <property type="entry name" value="DNA ligase/mRNA capping enzyme, catalytic domain"/>
    <property type="match status" value="1"/>
</dbReference>
<dbReference type="InterPro" id="IPR012309">
    <property type="entry name" value="DNA_ligase_ATP-dep_C"/>
</dbReference>
<gene>
    <name evidence="15" type="primary">ykoU</name>
    <name evidence="15" type="ORF">MFFC18_29260</name>
</gene>
<evidence type="ECO:0000313" key="15">
    <source>
        <dbReference type="EMBL" id="QEG23034.1"/>
    </source>
</evidence>
<dbReference type="KEGG" id="mff:MFFC18_29260"/>
<keyword evidence="3" id="KW-0132">Cell division</keyword>
<evidence type="ECO:0000256" key="6">
    <source>
        <dbReference type="ARBA" id="ARBA00022741"/>
    </source>
</evidence>
<dbReference type="RefSeq" id="WP_075086038.1">
    <property type="nucleotide sequence ID" value="NZ_CP042912.1"/>
</dbReference>
<dbReference type="Pfam" id="PF01068">
    <property type="entry name" value="DNA_ligase_A_M"/>
    <property type="match status" value="1"/>
</dbReference>
<dbReference type="STRING" id="980251.GCA_001642875_04033"/>
<dbReference type="InterPro" id="IPR012340">
    <property type="entry name" value="NA-bd_OB-fold"/>
</dbReference>
<dbReference type="SUPFAM" id="SSF50249">
    <property type="entry name" value="Nucleic acid-binding proteins"/>
    <property type="match status" value="1"/>
</dbReference>
<dbReference type="CDD" id="cd07897">
    <property type="entry name" value="Adenylation_DNA_ligase_Bac1"/>
    <property type="match status" value="1"/>
</dbReference>
<keyword evidence="10" id="KW-0233">DNA recombination</keyword>
<dbReference type="GO" id="GO:0051301">
    <property type="term" value="P:cell division"/>
    <property type="evidence" value="ECO:0007669"/>
    <property type="project" value="UniProtKB-KW"/>
</dbReference>
<keyword evidence="5" id="KW-0479">Metal-binding</keyword>
<dbReference type="InterPro" id="IPR036599">
    <property type="entry name" value="DNA_ligase_N_sf"/>
</dbReference>
<dbReference type="InterPro" id="IPR026333">
    <property type="entry name" value="ATP_dep_DNA_lig_pp_1105_fam"/>
</dbReference>
<keyword evidence="8" id="KW-0067">ATP-binding</keyword>
<dbReference type="EMBL" id="CP042912">
    <property type="protein sequence ID" value="QEG23034.1"/>
    <property type="molecule type" value="Genomic_DNA"/>
</dbReference>
<keyword evidence="9" id="KW-0460">Magnesium</keyword>
<evidence type="ECO:0000256" key="8">
    <source>
        <dbReference type="ARBA" id="ARBA00022840"/>
    </source>
</evidence>
<dbReference type="GO" id="GO:0003910">
    <property type="term" value="F:DNA ligase (ATP) activity"/>
    <property type="evidence" value="ECO:0007669"/>
    <property type="project" value="UniProtKB-EC"/>
</dbReference>
<evidence type="ECO:0000256" key="12">
    <source>
        <dbReference type="ARBA" id="ARBA00023306"/>
    </source>
</evidence>
<dbReference type="Pfam" id="PF04679">
    <property type="entry name" value="DNA_ligase_A_C"/>
    <property type="match status" value="1"/>
</dbReference>
<sequence>MIDFCELYWQLDSTTKTNQKVSALKYYLAKAEPGDAIWAIWFLTGERIKRLIPTKLLRQWAMERAGIEPWLFEECYDRVGDLAETISLLLPPGESKSDVSLKDLIEEELLPFRELDDEQKRTQTLKLWSLFDQRQLFVLGKLMTGGFRVGVSKKLVVRAIASQFEIDPAVVAHRMMGQWEPTGEFFETLVDPNQTETPISKPYPFFLANPLKNGPDLTLGQPTDWVAEWKWDGIRAQLIRRDGQTFLWSRGEDLITDQFPEVAAAAEQLPDGTVIDGELVGWSEEQNRPLEFNQLQRRLGRKKVGKKLLTEVPGALLCFDILENDGDDIRALPLTERQTQLSQLLSELEVQGLSEPATLFSGQQPSVSDIRRIRVSPAVEAEELTSWEQFAEHREAAKQHRAEGLMLKRKDSTYQVGRPVGDWWKWKVEPYTIDAVLIYAQRGHGRRASLYTDYTFAVWQDAELVPFAKAYSGLTDAEIRKVDAFVRKNTNQKFGPVRSVTPQLVFELAFENIQTSTRHKSGVAVRFPRINRWRHDKQPADADRLETILEMVADE</sequence>
<name>A0A5B9P9Q6_9BACT</name>
<dbReference type="SUPFAM" id="SSF117018">
    <property type="entry name" value="ATP-dependent DNA ligase DNA-binding domain"/>
    <property type="match status" value="1"/>
</dbReference>
<accession>A0A5B9P9Q6</accession>
<evidence type="ECO:0000313" key="16">
    <source>
        <dbReference type="Proteomes" id="UP000322214"/>
    </source>
</evidence>
<dbReference type="GO" id="GO:0005524">
    <property type="term" value="F:ATP binding"/>
    <property type="evidence" value="ECO:0007669"/>
    <property type="project" value="UniProtKB-KW"/>
</dbReference>
<evidence type="ECO:0000256" key="7">
    <source>
        <dbReference type="ARBA" id="ARBA00022763"/>
    </source>
</evidence>
<evidence type="ECO:0000256" key="13">
    <source>
        <dbReference type="ARBA" id="ARBA00034003"/>
    </source>
</evidence>
<evidence type="ECO:0000256" key="1">
    <source>
        <dbReference type="ARBA" id="ARBA00012727"/>
    </source>
</evidence>
<dbReference type="Gene3D" id="2.40.50.140">
    <property type="entry name" value="Nucleic acid-binding proteins"/>
    <property type="match status" value="1"/>
</dbReference>
<dbReference type="EC" id="6.5.1.1" evidence="1"/>
<keyword evidence="4" id="KW-0235">DNA replication</keyword>
<keyword evidence="6" id="KW-0547">Nucleotide-binding</keyword>
<dbReference type="InterPro" id="IPR012308">
    <property type="entry name" value="DNA_ligase_ATP-dep_N"/>
</dbReference>
<dbReference type="CDD" id="cd07972">
    <property type="entry name" value="OBF_DNA_ligase_Arch_LigB"/>
    <property type="match status" value="1"/>
</dbReference>
<feature type="domain" description="ATP-dependent DNA ligase family profile" evidence="14">
    <location>
        <begin position="316"/>
        <end position="460"/>
    </location>
</feature>
<evidence type="ECO:0000259" key="14">
    <source>
        <dbReference type="PROSITE" id="PS50160"/>
    </source>
</evidence>
<dbReference type="PROSITE" id="PS50160">
    <property type="entry name" value="DNA_LIGASE_A3"/>
    <property type="match status" value="1"/>
</dbReference>
<evidence type="ECO:0000256" key="3">
    <source>
        <dbReference type="ARBA" id="ARBA00022618"/>
    </source>
</evidence>
<dbReference type="Pfam" id="PF04675">
    <property type="entry name" value="DNA_ligase_A_N"/>
    <property type="match status" value="1"/>
</dbReference>
<reference evidence="15 16" key="1">
    <citation type="submission" date="2019-08" db="EMBL/GenBank/DDBJ databases">
        <title>Deep-cultivation of Planctomycetes and their phenomic and genomic characterization uncovers novel biology.</title>
        <authorList>
            <person name="Wiegand S."/>
            <person name="Jogler M."/>
            <person name="Boedeker C."/>
            <person name="Pinto D."/>
            <person name="Vollmers J."/>
            <person name="Rivas-Marin E."/>
            <person name="Kohn T."/>
            <person name="Peeters S.H."/>
            <person name="Heuer A."/>
            <person name="Rast P."/>
            <person name="Oberbeckmann S."/>
            <person name="Bunk B."/>
            <person name="Jeske O."/>
            <person name="Meyerdierks A."/>
            <person name="Storesund J.E."/>
            <person name="Kallscheuer N."/>
            <person name="Luecker S."/>
            <person name="Lage O.M."/>
            <person name="Pohl T."/>
            <person name="Merkel B.J."/>
            <person name="Hornburger P."/>
            <person name="Mueller R.-W."/>
            <person name="Bruemmer F."/>
            <person name="Labrenz M."/>
            <person name="Spormann A.M."/>
            <person name="Op den Camp H."/>
            <person name="Overmann J."/>
            <person name="Amann R."/>
            <person name="Jetten M.S.M."/>
            <person name="Mascher T."/>
            <person name="Medema M.H."/>
            <person name="Devos D.P."/>
            <person name="Kaster A.-K."/>
            <person name="Ovreas L."/>
            <person name="Rohde M."/>
            <person name="Galperin M.Y."/>
            <person name="Jogler C."/>
        </authorList>
    </citation>
    <scope>NUCLEOTIDE SEQUENCE [LARGE SCALE GENOMIC DNA]</scope>
    <source>
        <strain evidence="15 16">FC18</strain>
    </source>
</reference>
<dbReference type="GO" id="GO:0006310">
    <property type="term" value="P:DNA recombination"/>
    <property type="evidence" value="ECO:0007669"/>
    <property type="project" value="UniProtKB-KW"/>
</dbReference>
<organism evidence="15 16">
    <name type="scientific">Mariniblastus fucicola</name>
    <dbReference type="NCBI Taxonomy" id="980251"/>
    <lineage>
        <taxon>Bacteria</taxon>
        <taxon>Pseudomonadati</taxon>
        <taxon>Planctomycetota</taxon>
        <taxon>Planctomycetia</taxon>
        <taxon>Pirellulales</taxon>
        <taxon>Pirellulaceae</taxon>
        <taxon>Mariniblastus</taxon>
    </lineage>
</organism>
<keyword evidence="16" id="KW-1185">Reference proteome</keyword>
<dbReference type="NCBIfam" id="NF006701">
    <property type="entry name" value="PRK09247.1"/>
    <property type="match status" value="1"/>
</dbReference>
<dbReference type="GO" id="GO:0046872">
    <property type="term" value="F:metal ion binding"/>
    <property type="evidence" value="ECO:0007669"/>
    <property type="project" value="UniProtKB-KW"/>
</dbReference>
<dbReference type="PANTHER" id="PTHR45674:SF13">
    <property type="entry name" value="DNA LIGASE-RELATED"/>
    <property type="match status" value="1"/>
</dbReference>
<keyword evidence="2 15" id="KW-0436">Ligase</keyword>
<dbReference type="PANTHER" id="PTHR45674">
    <property type="entry name" value="DNA LIGASE 1/3 FAMILY MEMBER"/>
    <property type="match status" value="1"/>
</dbReference>
<keyword evidence="11" id="KW-0234">DNA repair</keyword>
<dbReference type="InterPro" id="IPR016059">
    <property type="entry name" value="DNA_ligase_ATP-dep_CS"/>
</dbReference>
<comment type="catalytic activity">
    <reaction evidence="13">
        <text>ATP + (deoxyribonucleotide)n-3'-hydroxyl + 5'-phospho-(deoxyribonucleotide)m = (deoxyribonucleotide)n+m + AMP + diphosphate.</text>
        <dbReference type="EC" id="6.5.1.1"/>
    </reaction>
</comment>
<evidence type="ECO:0000256" key="11">
    <source>
        <dbReference type="ARBA" id="ARBA00023204"/>
    </source>
</evidence>
<evidence type="ECO:0000256" key="5">
    <source>
        <dbReference type="ARBA" id="ARBA00022723"/>
    </source>
</evidence>
<evidence type="ECO:0000256" key="9">
    <source>
        <dbReference type="ARBA" id="ARBA00022842"/>
    </source>
</evidence>
<dbReference type="OrthoDB" id="9767858at2"/>
<dbReference type="Gene3D" id="3.30.470.30">
    <property type="entry name" value="DNA ligase/mRNA capping enzyme"/>
    <property type="match status" value="1"/>
</dbReference>